<evidence type="ECO:0000256" key="1">
    <source>
        <dbReference type="SAM" id="Phobius"/>
    </source>
</evidence>
<sequence length="153" mass="17922">MFSVMINVLFFLFFFFLWFFCFVGHPIYYCGLLVLNSIVCGGLCYVIYGFSWYSLLLCLVYVGGVYILFLFVSVFSPNSNVVFYFGFELILLFGLFLLLFGFFFVCCYSLNVEFSNFLCNLSEGWFYIIMCFTVVYGFVVLSLVMSVKSNYYR</sequence>
<feature type="transmembrane region" description="Helical" evidence="1">
    <location>
        <begin position="54"/>
        <end position="75"/>
    </location>
</feature>
<reference evidence="2" key="1">
    <citation type="submission" date="2016-10" db="EMBL/GenBank/DDBJ databases">
        <title>Complete mitochondrial genomes of 50 helminths species.</title>
        <authorList>
            <person name="Kikuchi T."/>
            <person name="Holroyd N."/>
            <person name="Berriman M."/>
        </authorList>
    </citation>
    <scope>NUCLEOTIDE SEQUENCE</scope>
</reference>
<proteinExistence type="predicted"/>
<feature type="transmembrane region" description="Helical" evidence="1">
    <location>
        <begin position="6"/>
        <end position="23"/>
    </location>
</feature>
<feature type="transmembrane region" description="Helical" evidence="1">
    <location>
        <begin position="125"/>
        <end position="147"/>
    </location>
</feature>
<organism evidence="2">
    <name type="scientific">Mesocestoides corti</name>
    <name type="common">Flatworm</name>
    <dbReference type="NCBI Taxonomy" id="53468"/>
    <lineage>
        <taxon>Eukaryota</taxon>
        <taxon>Metazoa</taxon>
        <taxon>Spiralia</taxon>
        <taxon>Lophotrochozoa</taxon>
        <taxon>Platyhelminthes</taxon>
        <taxon>Cestoda</taxon>
        <taxon>Eucestoda</taxon>
        <taxon>Cyclophyllidea</taxon>
        <taxon>Mesocestoididae</taxon>
        <taxon>Mesocestoides</taxon>
    </lineage>
</organism>
<accession>A0A1E1GI47</accession>
<name>A0A1E1GI47_MESCO</name>
<keyword evidence="1" id="KW-0472">Membrane</keyword>
<feature type="transmembrane region" description="Helical" evidence="1">
    <location>
        <begin position="82"/>
        <end position="105"/>
    </location>
</feature>
<gene>
    <name evidence="2" type="primary">ND6</name>
</gene>
<dbReference type="EMBL" id="AP017667">
    <property type="protein sequence ID" value="BAV82537.1"/>
    <property type="molecule type" value="Genomic_DNA"/>
</dbReference>
<keyword evidence="2" id="KW-0496">Mitochondrion</keyword>
<protein>
    <submittedName>
        <fullName evidence="2">NADH dehydrogenase subunit 6</fullName>
    </submittedName>
</protein>
<dbReference type="AlphaFoldDB" id="A0A1E1GI47"/>
<geneLocation type="mitochondrion" evidence="2"/>
<evidence type="ECO:0000313" key="2">
    <source>
        <dbReference type="EMBL" id="BAV82537.1"/>
    </source>
</evidence>
<keyword evidence="1" id="KW-1133">Transmembrane helix</keyword>
<feature type="transmembrane region" description="Helical" evidence="1">
    <location>
        <begin position="30"/>
        <end position="48"/>
    </location>
</feature>
<keyword evidence="1" id="KW-0812">Transmembrane</keyword>